<evidence type="ECO:0000313" key="2">
    <source>
        <dbReference type="Proteomes" id="UP000176992"/>
    </source>
</evidence>
<dbReference type="GO" id="GO:0005829">
    <property type="term" value="C:cytosol"/>
    <property type="evidence" value="ECO:0007669"/>
    <property type="project" value="TreeGrafter"/>
</dbReference>
<gene>
    <name evidence="1" type="ORF">A2Z86_00995</name>
</gene>
<dbReference type="Pfam" id="PF02082">
    <property type="entry name" value="Rrf2"/>
    <property type="match status" value="1"/>
</dbReference>
<organism evidence="1 2">
    <name type="scientific">Candidatus Glassbacteria bacterium GWA2_58_10</name>
    <dbReference type="NCBI Taxonomy" id="1817865"/>
    <lineage>
        <taxon>Bacteria</taxon>
        <taxon>Candidatus Glassiibacteriota</taxon>
    </lineage>
</organism>
<dbReference type="InterPro" id="IPR036388">
    <property type="entry name" value="WH-like_DNA-bd_sf"/>
</dbReference>
<sequence>MLTKTTETGIAALIYLALQKNPAPVSPRRIAVTLEVSPTYLAKISHMLVKAGILRSHRGALGGVSLGRAPEEITLLEIVAACQGQVLGSYCRDLEVLEGVCAFHRAMKEIHDSTVKILSRWSLAALIARPGPLSPEAEKTCKMRVVSRKLKIEAATPGSSK</sequence>
<dbReference type="PANTHER" id="PTHR33221">
    <property type="entry name" value="WINGED HELIX-TURN-HELIX TRANSCRIPTIONAL REGULATOR, RRF2 FAMILY"/>
    <property type="match status" value="1"/>
</dbReference>
<dbReference type="InterPro" id="IPR000944">
    <property type="entry name" value="Tscrpt_reg_Rrf2"/>
</dbReference>
<dbReference type="InterPro" id="IPR030489">
    <property type="entry name" value="TR_Rrf2-type_CS"/>
</dbReference>
<dbReference type="PROSITE" id="PS51197">
    <property type="entry name" value="HTH_RRF2_2"/>
    <property type="match status" value="1"/>
</dbReference>
<protein>
    <recommendedName>
        <fullName evidence="3">Rrf2 family transcriptional regulator</fullName>
    </recommendedName>
</protein>
<name>A0A1F5YEL5_9BACT</name>
<dbReference type="PANTHER" id="PTHR33221:SF15">
    <property type="entry name" value="HTH-TYPE TRANSCRIPTIONAL REGULATOR YWGB-RELATED"/>
    <property type="match status" value="1"/>
</dbReference>
<dbReference type="AlphaFoldDB" id="A0A1F5YEL5"/>
<dbReference type="Proteomes" id="UP000176992">
    <property type="component" value="Unassembled WGS sequence"/>
</dbReference>
<dbReference type="GO" id="GO:0003700">
    <property type="term" value="F:DNA-binding transcription factor activity"/>
    <property type="evidence" value="ECO:0007669"/>
    <property type="project" value="TreeGrafter"/>
</dbReference>
<evidence type="ECO:0008006" key="3">
    <source>
        <dbReference type="Google" id="ProtNLM"/>
    </source>
</evidence>
<dbReference type="InterPro" id="IPR036390">
    <property type="entry name" value="WH_DNA-bd_sf"/>
</dbReference>
<dbReference type="Gene3D" id="1.10.10.10">
    <property type="entry name" value="Winged helix-like DNA-binding domain superfamily/Winged helix DNA-binding domain"/>
    <property type="match status" value="1"/>
</dbReference>
<dbReference type="NCBIfam" id="TIGR00738">
    <property type="entry name" value="rrf2_super"/>
    <property type="match status" value="1"/>
</dbReference>
<accession>A0A1F5YEL5</accession>
<reference evidence="1 2" key="1">
    <citation type="journal article" date="2016" name="Nat. Commun.">
        <title>Thousands of microbial genomes shed light on interconnected biogeochemical processes in an aquifer system.</title>
        <authorList>
            <person name="Anantharaman K."/>
            <person name="Brown C.T."/>
            <person name="Hug L.A."/>
            <person name="Sharon I."/>
            <person name="Castelle C.J."/>
            <person name="Probst A.J."/>
            <person name="Thomas B.C."/>
            <person name="Singh A."/>
            <person name="Wilkins M.J."/>
            <person name="Karaoz U."/>
            <person name="Brodie E.L."/>
            <person name="Williams K.H."/>
            <person name="Hubbard S.S."/>
            <person name="Banfield J.F."/>
        </authorList>
    </citation>
    <scope>NUCLEOTIDE SEQUENCE [LARGE SCALE GENOMIC DNA]</scope>
</reference>
<proteinExistence type="predicted"/>
<dbReference type="SUPFAM" id="SSF46785">
    <property type="entry name" value="Winged helix' DNA-binding domain"/>
    <property type="match status" value="1"/>
</dbReference>
<dbReference type="EMBL" id="MFIV01000074">
    <property type="protein sequence ID" value="OGF98618.1"/>
    <property type="molecule type" value="Genomic_DNA"/>
</dbReference>
<dbReference type="PROSITE" id="PS01332">
    <property type="entry name" value="HTH_RRF2_1"/>
    <property type="match status" value="1"/>
</dbReference>
<comment type="caution">
    <text evidence="1">The sequence shown here is derived from an EMBL/GenBank/DDBJ whole genome shotgun (WGS) entry which is preliminary data.</text>
</comment>
<evidence type="ECO:0000313" key="1">
    <source>
        <dbReference type="EMBL" id="OGF98618.1"/>
    </source>
</evidence>